<evidence type="ECO:0000313" key="3">
    <source>
        <dbReference type="Proteomes" id="UP000317315"/>
    </source>
</evidence>
<evidence type="ECO:0000313" key="2">
    <source>
        <dbReference type="EMBL" id="SMO61423.1"/>
    </source>
</evidence>
<dbReference type="Proteomes" id="UP000317315">
    <property type="component" value="Unassembled WGS sequence"/>
</dbReference>
<accession>A0A521CPS4</accession>
<dbReference type="RefSeq" id="WP_142935675.1">
    <property type="nucleotide sequence ID" value="NZ_FXTM01000014.1"/>
</dbReference>
<evidence type="ECO:0008006" key="4">
    <source>
        <dbReference type="Google" id="ProtNLM"/>
    </source>
</evidence>
<dbReference type="EMBL" id="FXTM01000014">
    <property type="protein sequence ID" value="SMO61423.1"/>
    <property type="molecule type" value="Genomic_DNA"/>
</dbReference>
<organism evidence="2 3">
    <name type="scientific">Balnearium lithotrophicum</name>
    <dbReference type="NCBI Taxonomy" id="223788"/>
    <lineage>
        <taxon>Bacteria</taxon>
        <taxon>Pseudomonadati</taxon>
        <taxon>Aquificota</taxon>
        <taxon>Aquificia</taxon>
        <taxon>Desulfurobacteriales</taxon>
        <taxon>Desulfurobacteriaceae</taxon>
        <taxon>Balnearium</taxon>
    </lineage>
</organism>
<feature type="coiled-coil region" evidence="1">
    <location>
        <begin position="52"/>
        <end position="81"/>
    </location>
</feature>
<dbReference type="AlphaFoldDB" id="A0A521CPS4"/>
<keyword evidence="1" id="KW-0175">Coiled coil</keyword>
<reference evidence="2 3" key="1">
    <citation type="submission" date="2017-05" db="EMBL/GenBank/DDBJ databases">
        <authorList>
            <person name="Varghese N."/>
            <person name="Submissions S."/>
        </authorList>
    </citation>
    <scope>NUCLEOTIDE SEQUENCE [LARGE SCALE GENOMIC DNA]</scope>
    <source>
        <strain evidence="2 3">DSM 16304</strain>
    </source>
</reference>
<sequence>MDKLFLSTKELSILFSRHERTIQRWIEKAQPRTKNGKYYAPDLFLYFENSIARKNDKSKEELELELKRVKLEKERFTLEKERGEYVKRDDVELEWAQRVSEIKSGLLALEFRLSTQLANKKRSLPKTREIIKKEILDLLWSYVRKGKYIPKINENLPLDKQEEITFEFFQKLSEIPCDNPKLEIKCPKKKTKREKK</sequence>
<dbReference type="OrthoDB" id="9855714at2"/>
<gene>
    <name evidence="2" type="ORF">SAMN06269117_11442</name>
</gene>
<keyword evidence="3" id="KW-1185">Reference proteome</keyword>
<proteinExistence type="predicted"/>
<evidence type="ECO:0000256" key="1">
    <source>
        <dbReference type="SAM" id="Coils"/>
    </source>
</evidence>
<name>A0A521CPS4_9BACT</name>
<protein>
    <recommendedName>
        <fullName evidence="4">Phage DNA packaging protein, Nu1 subunit of terminase</fullName>
    </recommendedName>
</protein>